<feature type="region of interest" description="Disordered" evidence="3">
    <location>
        <begin position="237"/>
        <end position="269"/>
    </location>
</feature>
<dbReference type="Proteomes" id="UP000002432">
    <property type="component" value="Chromosome"/>
</dbReference>
<dbReference type="InterPro" id="IPR012338">
    <property type="entry name" value="Beta-lactam/transpept-like"/>
</dbReference>
<evidence type="ECO:0000256" key="2">
    <source>
        <dbReference type="ARBA" id="ARBA00023136"/>
    </source>
</evidence>
<evidence type="ECO:0000256" key="3">
    <source>
        <dbReference type="SAM" id="MobiDB-lite"/>
    </source>
</evidence>
<protein>
    <submittedName>
        <fullName evidence="6">Beta-lactamase</fullName>
    </submittedName>
</protein>
<dbReference type="Pfam" id="PF00144">
    <property type="entry name" value="Beta-lactamase"/>
    <property type="match status" value="1"/>
</dbReference>
<dbReference type="PANTHER" id="PTHR46825">
    <property type="entry name" value="D-ALANYL-D-ALANINE-CARBOXYPEPTIDASE/ENDOPEPTIDASE AMPH"/>
    <property type="match status" value="1"/>
</dbReference>
<dbReference type="KEGG" id="aba:Acid345_4043"/>
<keyword evidence="7" id="KW-1185">Reference proteome</keyword>
<dbReference type="eggNOG" id="COG1680">
    <property type="taxonomic scope" value="Bacteria"/>
</dbReference>
<dbReference type="SUPFAM" id="SSF56601">
    <property type="entry name" value="beta-lactamase/transpeptidase-like"/>
    <property type="match status" value="1"/>
</dbReference>
<sequence>MRKFAFAVCILLLCSLAQSQSLRNQGSGPHAPVNQSELVAKLRSHMDELSRKDEFSGVVLLAKDGVPVFEQAYGLANREYNVPNNIETKFNLGSINKLFTRIAIGQLVIEGKVGLDDPMGKYLPDYPNKEAQKATIRQIAMMRSGIGDFFGAKFRDTPKDRIRTIADFMALLAAEPLAFEPGTKEAYSNGGFVVLGAVIEKVSGQSYYDYVREHICKRLGMESTDFYEADGMTSNLATGYTSQTEDDDHGPRRNNIYTRPARGSSAGGGYSTARDLLKLANALEARKLTNPVFAPDVPKPADMPFAALRGTGIAGGAPGINADMESSLPGGYTVIVLSNYDPPSATKVARQVREWMGLREY</sequence>
<dbReference type="GO" id="GO:0016020">
    <property type="term" value="C:membrane"/>
    <property type="evidence" value="ECO:0007669"/>
    <property type="project" value="UniProtKB-SubCell"/>
</dbReference>
<keyword evidence="4" id="KW-0732">Signal</keyword>
<gene>
    <name evidence="6" type="ordered locus">Acid345_4043</name>
</gene>
<evidence type="ECO:0000313" key="7">
    <source>
        <dbReference type="Proteomes" id="UP000002432"/>
    </source>
</evidence>
<evidence type="ECO:0000313" key="6">
    <source>
        <dbReference type="EMBL" id="ABF43043.1"/>
    </source>
</evidence>
<reference evidence="6 7" key="1">
    <citation type="journal article" date="2009" name="Appl. Environ. Microbiol.">
        <title>Three genomes from the phylum Acidobacteria provide insight into the lifestyles of these microorganisms in soils.</title>
        <authorList>
            <person name="Ward N.L."/>
            <person name="Challacombe J.F."/>
            <person name="Janssen P.H."/>
            <person name="Henrissat B."/>
            <person name="Coutinho P.M."/>
            <person name="Wu M."/>
            <person name="Xie G."/>
            <person name="Haft D.H."/>
            <person name="Sait M."/>
            <person name="Badger J."/>
            <person name="Barabote R.D."/>
            <person name="Bradley B."/>
            <person name="Brettin T.S."/>
            <person name="Brinkac L.M."/>
            <person name="Bruce D."/>
            <person name="Creasy T."/>
            <person name="Daugherty S.C."/>
            <person name="Davidsen T.M."/>
            <person name="DeBoy R.T."/>
            <person name="Detter J.C."/>
            <person name="Dodson R.J."/>
            <person name="Durkin A.S."/>
            <person name="Ganapathy A."/>
            <person name="Gwinn-Giglio M."/>
            <person name="Han C.S."/>
            <person name="Khouri H."/>
            <person name="Kiss H."/>
            <person name="Kothari S.P."/>
            <person name="Madupu R."/>
            <person name="Nelson K.E."/>
            <person name="Nelson W.C."/>
            <person name="Paulsen I."/>
            <person name="Penn K."/>
            <person name="Ren Q."/>
            <person name="Rosovitz M.J."/>
            <person name="Selengut J.D."/>
            <person name="Shrivastava S."/>
            <person name="Sullivan S.A."/>
            <person name="Tapia R."/>
            <person name="Thompson L.S."/>
            <person name="Watkins K.L."/>
            <person name="Yang Q."/>
            <person name="Yu C."/>
            <person name="Zafar N."/>
            <person name="Zhou L."/>
            <person name="Kuske C.R."/>
        </authorList>
    </citation>
    <scope>NUCLEOTIDE SEQUENCE [LARGE SCALE GENOMIC DNA]</scope>
    <source>
        <strain evidence="6 7">Ellin345</strain>
    </source>
</reference>
<keyword evidence="2" id="KW-0472">Membrane</keyword>
<comment type="subcellular location">
    <subcellularLocation>
        <location evidence="1">Membrane</location>
    </subcellularLocation>
</comment>
<dbReference type="InterPro" id="IPR050491">
    <property type="entry name" value="AmpC-like"/>
</dbReference>
<feature type="signal peptide" evidence="4">
    <location>
        <begin position="1"/>
        <end position="19"/>
    </location>
</feature>
<evidence type="ECO:0000259" key="5">
    <source>
        <dbReference type="Pfam" id="PF00144"/>
    </source>
</evidence>
<dbReference type="PANTHER" id="PTHR46825:SF11">
    <property type="entry name" value="PENICILLIN-BINDING PROTEIN 4"/>
    <property type="match status" value="1"/>
</dbReference>
<dbReference type="EnsemblBacteria" id="ABF43043">
    <property type="protein sequence ID" value="ABF43043"/>
    <property type="gene ID" value="Acid345_4043"/>
</dbReference>
<feature type="domain" description="Beta-lactamase-related" evidence="5">
    <location>
        <begin position="44"/>
        <end position="343"/>
    </location>
</feature>
<dbReference type="AlphaFoldDB" id="Q1IJA7"/>
<dbReference type="Gene3D" id="3.40.710.10">
    <property type="entry name" value="DD-peptidase/beta-lactamase superfamily"/>
    <property type="match status" value="1"/>
</dbReference>
<accession>Q1IJA7</accession>
<name>Q1IJA7_KORVE</name>
<proteinExistence type="predicted"/>
<dbReference type="HOGENOM" id="CLU_020027_0_3_0"/>
<organism evidence="6 7">
    <name type="scientific">Koribacter versatilis (strain Ellin345)</name>
    <dbReference type="NCBI Taxonomy" id="204669"/>
    <lineage>
        <taxon>Bacteria</taxon>
        <taxon>Pseudomonadati</taxon>
        <taxon>Acidobacteriota</taxon>
        <taxon>Terriglobia</taxon>
        <taxon>Terriglobales</taxon>
        <taxon>Candidatus Korobacteraceae</taxon>
        <taxon>Candidatus Korobacter</taxon>
    </lineage>
</organism>
<evidence type="ECO:0000256" key="1">
    <source>
        <dbReference type="ARBA" id="ARBA00004370"/>
    </source>
</evidence>
<evidence type="ECO:0000256" key="4">
    <source>
        <dbReference type="SAM" id="SignalP"/>
    </source>
</evidence>
<dbReference type="EMBL" id="CP000360">
    <property type="protein sequence ID" value="ABF43043.1"/>
    <property type="molecule type" value="Genomic_DNA"/>
</dbReference>
<dbReference type="STRING" id="204669.Acid345_4043"/>
<feature type="chain" id="PRO_5004190811" evidence="4">
    <location>
        <begin position="20"/>
        <end position="361"/>
    </location>
</feature>
<dbReference type="InterPro" id="IPR001466">
    <property type="entry name" value="Beta-lactam-related"/>
</dbReference>